<dbReference type="GO" id="GO:0050660">
    <property type="term" value="F:flavin adenine dinucleotide binding"/>
    <property type="evidence" value="ECO:0007669"/>
    <property type="project" value="TreeGrafter"/>
</dbReference>
<comment type="cofactor">
    <cofactor evidence="1">
        <name>FMN</name>
        <dbReference type="ChEBI" id="CHEBI:58210"/>
    </cofactor>
</comment>
<dbReference type="AlphaFoldDB" id="A0A139SR90"/>
<dbReference type="CDD" id="cd06199">
    <property type="entry name" value="SiR"/>
    <property type="match status" value="1"/>
</dbReference>
<dbReference type="InterPro" id="IPR017938">
    <property type="entry name" value="Riboflavin_synthase-like_b-brl"/>
</dbReference>
<feature type="domain" description="FAD-binding FR-type" evidence="11">
    <location>
        <begin position="16"/>
        <end position="238"/>
    </location>
</feature>
<dbReference type="PROSITE" id="PS51384">
    <property type="entry name" value="FAD_FR"/>
    <property type="match status" value="1"/>
</dbReference>
<organism evidence="12 13">
    <name type="scientific">Cephaloticoccus primus</name>
    <dbReference type="NCBI Taxonomy" id="1548207"/>
    <lineage>
        <taxon>Bacteria</taxon>
        <taxon>Pseudomonadati</taxon>
        <taxon>Verrucomicrobiota</taxon>
        <taxon>Opitutia</taxon>
        <taxon>Opitutales</taxon>
        <taxon>Opitutaceae</taxon>
        <taxon>Cephaloticoccus</taxon>
    </lineage>
</organism>
<evidence type="ECO:0000256" key="1">
    <source>
        <dbReference type="ARBA" id="ARBA00001917"/>
    </source>
</evidence>
<dbReference type="InterPro" id="IPR003097">
    <property type="entry name" value="CysJ-like_FAD-binding"/>
</dbReference>
<keyword evidence="9" id="KW-0198">Cysteine biosynthesis</keyword>
<dbReference type="InterPro" id="IPR001709">
    <property type="entry name" value="Flavoprot_Pyr_Nucl_cyt_Rdtase"/>
</dbReference>
<evidence type="ECO:0000256" key="7">
    <source>
        <dbReference type="ARBA" id="ARBA00022857"/>
    </source>
</evidence>
<evidence type="ECO:0000256" key="8">
    <source>
        <dbReference type="ARBA" id="ARBA00023002"/>
    </source>
</evidence>
<comment type="catalytic activity">
    <reaction evidence="10">
        <text>hydrogen sulfide + 3 NADP(+) + 3 H2O = sulfite + 3 NADPH + 4 H(+)</text>
        <dbReference type="Rhea" id="RHEA:13801"/>
        <dbReference type="ChEBI" id="CHEBI:15377"/>
        <dbReference type="ChEBI" id="CHEBI:15378"/>
        <dbReference type="ChEBI" id="CHEBI:17359"/>
        <dbReference type="ChEBI" id="CHEBI:29919"/>
        <dbReference type="ChEBI" id="CHEBI:57783"/>
        <dbReference type="ChEBI" id="CHEBI:58349"/>
        <dbReference type="EC" id="1.8.1.2"/>
    </reaction>
</comment>
<dbReference type="GO" id="GO:0010181">
    <property type="term" value="F:FMN binding"/>
    <property type="evidence" value="ECO:0007669"/>
    <property type="project" value="TreeGrafter"/>
</dbReference>
<evidence type="ECO:0000313" key="12">
    <source>
        <dbReference type="EMBL" id="KXU36971.1"/>
    </source>
</evidence>
<dbReference type="InterPro" id="IPR017927">
    <property type="entry name" value="FAD-bd_FR_type"/>
</dbReference>
<evidence type="ECO:0000256" key="2">
    <source>
        <dbReference type="ARBA" id="ARBA00001974"/>
    </source>
</evidence>
<dbReference type="OrthoDB" id="9789468at2"/>
<keyword evidence="7" id="KW-0521">NADP</keyword>
<dbReference type="Gene3D" id="2.40.30.10">
    <property type="entry name" value="Translation factors"/>
    <property type="match status" value="1"/>
</dbReference>
<dbReference type="RefSeq" id="WP_068629164.1">
    <property type="nucleotide sequence ID" value="NZ_LSZQ01000026.1"/>
</dbReference>
<dbReference type="InterPro" id="IPR039261">
    <property type="entry name" value="FNR_nucleotide-bd"/>
</dbReference>
<keyword evidence="9" id="KW-0028">Amino-acid biosynthesis</keyword>
<dbReference type="Pfam" id="PF00667">
    <property type="entry name" value="FAD_binding_1"/>
    <property type="match status" value="1"/>
</dbReference>
<keyword evidence="4" id="KW-0285">Flavoprotein</keyword>
<dbReference type="GO" id="GO:0005829">
    <property type="term" value="C:cytosol"/>
    <property type="evidence" value="ECO:0007669"/>
    <property type="project" value="TreeGrafter"/>
</dbReference>
<evidence type="ECO:0000256" key="4">
    <source>
        <dbReference type="ARBA" id="ARBA00022630"/>
    </source>
</evidence>
<dbReference type="GO" id="GO:0019344">
    <property type="term" value="P:cysteine biosynthetic process"/>
    <property type="evidence" value="ECO:0007669"/>
    <property type="project" value="UniProtKB-KW"/>
</dbReference>
<dbReference type="Proteomes" id="UP000070058">
    <property type="component" value="Unassembled WGS sequence"/>
</dbReference>
<proteinExistence type="predicted"/>
<comment type="caution">
    <text evidence="12">The sequence shown here is derived from an EMBL/GenBank/DDBJ whole genome shotgun (WGS) entry which is preliminary data.</text>
</comment>
<evidence type="ECO:0000256" key="5">
    <source>
        <dbReference type="ARBA" id="ARBA00022643"/>
    </source>
</evidence>
<evidence type="ECO:0000256" key="6">
    <source>
        <dbReference type="ARBA" id="ARBA00022827"/>
    </source>
</evidence>
<dbReference type="InterPro" id="IPR023173">
    <property type="entry name" value="NADPH_Cyt_P450_Rdtase_alpha"/>
</dbReference>
<dbReference type="FunFam" id="3.40.50.80:FF:000001">
    <property type="entry name" value="NADPH--cytochrome P450 reductase 1"/>
    <property type="match status" value="1"/>
</dbReference>
<dbReference type="InterPro" id="IPR001433">
    <property type="entry name" value="OxRdtase_FAD/NAD-bd"/>
</dbReference>
<dbReference type="SUPFAM" id="SSF52343">
    <property type="entry name" value="Ferredoxin reductase-like, C-terminal NADP-linked domain"/>
    <property type="match status" value="1"/>
</dbReference>
<evidence type="ECO:0000256" key="10">
    <source>
        <dbReference type="ARBA" id="ARBA00052219"/>
    </source>
</evidence>
<keyword evidence="6" id="KW-0274">FAD</keyword>
<dbReference type="Pfam" id="PF00175">
    <property type="entry name" value="NAD_binding_1"/>
    <property type="match status" value="1"/>
</dbReference>
<sequence>MSEVSPAAAPAAYNRDNPFLARLVENRMLSRPGSGKETRHMVVDLGDSGLTYKPGDSLGIYGLNRDCEVDEIIERLGATGEEPVTPMRATAAVPLRQALTRDCALAGPTKKTVEIFAGKVSDPAQKAQLEALLAPEAKPQLEDFLYNRAFVDFLAEYPSAKFEPQEFVAMLRRLVPRLYSIASSQRVYPGEVHLTVAVVRYETNGRERVGVCTSYLADRVPEGERVPVFVSHSHFGPPADLAADCIMVGPGTGIAPFRAFVQDRLVLGATGRNWVFFGEQHAALDYLYQDEWEDYVAKQQVQRLDLAWSRDQAQKIYVQDRMRANAAELWAWLEKGAYFYVCGDAKRMAKDVDAALHEIIATQGGLGEEGAVAYVKQMKKDKRYQRDVY</sequence>
<accession>A0A139SR90</accession>
<dbReference type="SUPFAM" id="SSF63380">
    <property type="entry name" value="Riboflavin synthase domain-like"/>
    <property type="match status" value="1"/>
</dbReference>
<dbReference type="PRINTS" id="PR00371">
    <property type="entry name" value="FPNCR"/>
</dbReference>
<keyword evidence="13" id="KW-1185">Reference proteome</keyword>
<dbReference type="EMBL" id="LSZQ01000026">
    <property type="protein sequence ID" value="KXU36971.1"/>
    <property type="molecule type" value="Genomic_DNA"/>
</dbReference>
<dbReference type="STRING" id="1548207.AXK11_03140"/>
<dbReference type="Gene3D" id="3.40.50.80">
    <property type="entry name" value="Nucleotide-binding domain of ferredoxin-NADP reductase (FNR) module"/>
    <property type="match status" value="1"/>
</dbReference>
<dbReference type="NCBIfam" id="NF004859">
    <property type="entry name" value="PRK06214.1"/>
    <property type="match status" value="1"/>
</dbReference>
<keyword evidence="8" id="KW-0560">Oxidoreductase</keyword>
<reference evidence="13" key="1">
    <citation type="submission" date="2016-02" db="EMBL/GenBank/DDBJ databases">
        <authorList>
            <person name="Sanders J.G."/>
            <person name="Lin J.Y."/>
            <person name="Wertz J.T."/>
            <person name="Russell J.A."/>
            <person name="Moreau C.S."/>
            <person name="Powell S."/>
        </authorList>
    </citation>
    <scope>NUCLEOTIDE SEQUENCE [LARGE SCALE GENOMIC DNA]</scope>
    <source>
        <strain evidence="13">CAG34</strain>
    </source>
</reference>
<evidence type="ECO:0000256" key="3">
    <source>
        <dbReference type="ARBA" id="ARBA00012604"/>
    </source>
</evidence>
<dbReference type="GO" id="GO:0004783">
    <property type="term" value="F:sulfite reductase (NADPH) activity"/>
    <property type="evidence" value="ECO:0007669"/>
    <property type="project" value="UniProtKB-EC"/>
</dbReference>
<comment type="cofactor">
    <cofactor evidence="2">
        <name>FAD</name>
        <dbReference type="ChEBI" id="CHEBI:57692"/>
    </cofactor>
</comment>
<evidence type="ECO:0000313" key="13">
    <source>
        <dbReference type="Proteomes" id="UP000070058"/>
    </source>
</evidence>
<evidence type="ECO:0000256" key="9">
    <source>
        <dbReference type="ARBA" id="ARBA00023192"/>
    </source>
</evidence>
<name>A0A139SR90_9BACT</name>
<protein>
    <recommendedName>
        <fullName evidence="3">assimilatory sulfite reductase (NADPH)</fullName>
        <ecNumber evidence="3">1.8.1.2</ecNumber>
    </recommendedName>
</protein>
<gene>
    <name evidence="12" type="ORF">AXK11_03140</name>
</gene>
<dbReference type="PANTHER" id="PTHR19384:SF128">
    <property type="entry name" value="NADPH OXIDOREDUCTASE A"/>
    <property type="match status" value="1"/>
</dbReference>
<dbReference type="Gene3D" id="1.20.990.10">
    <property type="entry name" value="NADPH-cytochrome p450 Reductase, Chain A, domain 3"/>
    <property type="match status" value="1"/>
</dbReference>
<evidence type="ECO:0000259" key="11">
    <source>
        <dbReference type="PROSITE" id="PS51384"/>
    </source>
</evidence>
<keyword evidence="5" id="KW-0288">FMN</keyword>
<dbReference type="EC" id="1.8.1.2" evidence="3"/>
<dbReference type="PANTHER" id="PTHR19384">
    <property type="entry name" value="NITRIC OXIDE SYNTHASE-RELATED"/>
    <property type="match status" value="1"/>
</dbReference>